<dbReference type="AlphaFoldDB" id="A0A645H6V9"/>
<reference evidence="1" key="1">
    <citation type="submission" date="2019-08" db="EMBL/GenBank/DDBJ databases">
        <authorList>
            <person name="Kucharzyk K."/>
            <person name="Murdoch R.W."/>
            <person name="Higgins S."/>
            <person name="Loffler F."/>
        </authorList>
    </citation>
    <scope>NUCLEOTIDE SEQUENCE</scope>
</reference>
<organism evidence="1">
    <name type="scientific">bioreactor metagenome</name>
    <dbReference type="NCBI Taxonomy" id="1076179"/>
    <lineage>
        <taxon>unclassified sequences</taxon>
        <taxon>metagenomes</taxon>
        <taxon>ecological metagenomes</taxon>
    </lineage>
</organism>
<sequence length="194" mass="20833">MAETDHLQSFRAGEMLRSGAEVDGQVLIRVVVVHIDGNIKIHTANGVHQRGKCLQADLHGIVHRNSQLPGERFRHLIHAADVVGGVELVVFSVDVDFGVPGNVHPVYLPGPGVHRHQNIGVAAAVPVVHTGNQNRVKVGFTGRVRGLGRQGQLVGILLLGGDVGHCRRASGGLVLPLRRVNKRFICAGQGHNYK</sequence>
<dbReference type="EMBL" id="VSSQ01087980">
    <property type="protein sequence ID" value="MPN34767.1"/>
    <property type="molecule type" value="Genomic_DNA"/>
</dbReference>
<evidence type="ECO:0000313" key="1">
    <source>
        <dbReference type="EMBL" id="MPN34767.1"/>
    </source>
</evidence>
<comment type="caution">
    <text evidence="1">The sequence shown here is derived from an EMBL/GenBank/DDBJ whole genome shotgun (WGS) entry which is preliminary data.</text>
</comment>
<proteinExistence type="predicted"/>
<name>A0A645H6V9_9ZZZZ</name>
<protein>
    <submittedName>
        <fullName evidence="1">Uncharacterized protein</fullName>
    </submittedName>
</protein>
<gene>
    <name evidence="1" type="ORF">SDC9_182261</name>
</gene>
<accession>A0A645H6V9</accession>